<protein>
    <submittedName>
        <fullName evidence="4">CBS domain-containing protein</fullName>
    </submittedName>
</protein>
<name>A0ABX7PDH2_9BACT</name>
<organism evidence="4 5">
    <name type="scientific">Pyxidicoccus parkwayensis</name>
    <dbReference type="NCBI Taxonomy" id="2813578"/>
    <lineage>
        <taxon>Bacteria</taxon>
        <taxon>Pseudomonadati</taxon>
        <taxon>Myxococcota</taxon>
        <taxon>Myxococcia</taxon>
        <taxon>Myxococcales</taxon>
        <taxon>Cystobacterineae</taxon>
        <taxon>Myxococcaceae</taxon>
        <taxon>Pyxidicoccus</taxon>
    </lineage>
</organism>
<dbReference type="InterPro" id="IPR046342">
    <property type="entry name" value="CBS_dom_sf"/>
</dbReference>
<evidence type="ECO:0000256" key="1">
    <source>
        <dbReference type="PROSITE-ProRule" id="PRU00703"/>
    </source>
</evidence>
<feature type="domain" description="CBS" evidence="3">
    <location>
        <begin position="10"/>
        <end position="68"/>
    </location>
</feature>
<dbReference type="Gene3D" id="3.10.580.10">
    <property type="entry name" value="CBS-domain"/>
    <property type="match status" value="1"/>
</dbReference>
<evidence type="ECO:0000313" key="4">
    <source>
        <dbReference type="EMBL" id="QSQ28525.1"/>
    </source>
</evidence>
<dbReference type="EMBL" id="CP071090">
    <property type="protein sequence ID" value="QSQ28525.1"/>
    <property type="molecule type" value="Genomic_DNA"/>
</dbReference>
<feature type="region of interest" description="Disordered" evidence="2">
    <location>
        <begin position="81"/>
        <end position="100"/>
    </location>
</feature>
<sequence>MCRGFQLQSLVSRAVTLFPEDTVLSALQVMHHHGVHVLPVVDGRDGELLGEVTEGELQRLSAFAPLARLAEILTAKALAGTEETTGVPREAREPARLWLH</sequence>
<evidence type="ECO:0000256" key="2">
    <source>
        <dbReference type="SAM" id="MobiDB-lite"/>
    </source>
</evidence>
<dbReference type="CDD" id="cd02205">
    <property type="entry name" value="CBS_pair_SF"/>
    <property type="match status" value="1"/>
</dbReference>
<reference evidence="4 5" key="1">
    <citation type="submission" date="2021-02" db="EMBL/GenBank/DDBJ databases">
        <title>De Novo genome assembly of isolated myxobacteria.</title>
        <authorList>
            <person name="Stevens D.C."/>
        </authorList>
    </citation>
    <scope>NUCLEOTIDE SEQUENCE [LARGE SCALE GENOMIC DNA]</scope>
    <source>
        <strain evidence="5">SCPEA02</strain>
    </source>
</reference>
<feature type="compositionally biased region" description="Basic and acidic residues" evidence="2">
    <location>
        <begin position="89"/>
        <end position="100"/>
    </location>
</feature>
<keyword evidence="1" id="KW-0129">CBS domain</keyword>
<evidence type="ECO:0000259" key="3">
    <source>
        <dbReference type="PROSITE" id="PS51371"/>
    </source>
</evidence>
<dbReference type="Pfam" id="PF00571">
    <property type="entry name" value="CBS"/>
    <property type="match status" value="1"/>
</dbReference>
<dbReference type="SMART" id="SM00116">
    <property type="entry name" value="CBS"/>
    <property type="match status" value="1"/>
</dbReference>
<gene>
    <name evidence="4" type="ORF">JY651_44425</name>
</gene>
<keyword evidence="5" id="KW-1185">Reference proteome</keyword>
<proteinExistence type="predicted"/>
<dbReference type="InterPro" id="IPR000644">
    <property type="entry name" value="CBS_dom"/>
</dbReference>
<dbReference type="SUPFAM" id="SSF54631">
    <property type="entry name" value="CBS-domain pair"/>
    <property type="match status" value="1"/>
</dbReference>
<accession>A0ABX7PDH2</accession>
<dbReference type="Proteomes" id="UP000662747">
    <property type="component" value="Chromosome"/>
</dbReference>
<dbReference type="RefSeq" id="WP_206730036.1">
    <property type="nucleotide sequence ID" value="NZ_CP071090.1"/>
</dbReference>
<dbReference type="PROSITE" id="PS51371">
    <property type="entry name" value="CBS"/>
    <property type="match status" value="1"/>
</dbReference>
<evidence type="ECO:0000313" key="5">
    <source>
        <dbReference type="Proteomes" id="UP000662747"/>
    </source>
</evidence>